<organism evidence="2 3">
    <name type="scientific">Larkinella bovis</name>
    <dbReference type="NCBI Taxonomy" id="683041"/>
    <lineage>
        <taxon>Bacteria</taxon>
        <taxon>Pseudomonadati</taxon>
        <taxon>Bacteroidota</taxon>
        <taxon>Cytophagia</taxon>
        <taxon>Cytophagales</taxon>
        <taxon>Spirosomataceae</taxon>
        <taxon>Larkinella</taxon>
    </lineage>
</organism>
<name>A0ABW0IIQ0_9BACT</name>
<evidence type="ECO:0000313" key="2">
    <source>
        <dbReference type="EMBL" id="MFC5413154.1"/>
    </source>
</evidence>
<evidence type="ECO:0000313" key="3">
    <source>
        <dbReference type="Proteomes" id="UP001596106"/>
    </source>
</evidence>
<gene>
    <name evidence="2" type="ORF">ACFPMF_27785</name>
</gene>
<accession>A0ABW0IIQ0</accession>
<keyword evidence="3" id="KW-1185">Reference proteome</keyword>
<reference evidence="3" key="1">
    <citation type="journal article" date="2019" name="Int. J. Syst. Evol. Microbiol.">
        <title>The Global Catalogue of Microorganisms (GCM) 10K type strain sequencing project: providing services to taxonomists for standard genome sequencing and annotation.</title>
        <authorList>
            <consortium name="The Broad Institute Genomics Platform"/>
            <consortium name="The Broad Institute Genome Sequencing Center for Infectious Disease"/>
            <person name="Wu L."/>
            <person name="Ma J."/>
        </authorList>
    </citation>
    <scope>NUCLEOTIDE SEQUENCE [LARGE SCALE GENOMIC DNA]</scope>
    <source>
        <strain evidence="3">CCUG 55250</strain>
    </source>
</reference>
<dbReference type="RefSeq" id="WP_379851404.1">
    <property type="nucleotide sequence ID" value="NZ_JBHSMA010000023.1"/>
</dbReference>
<comment type="caution">
    <text evidence="2">The sequence shown here is derived from an EMBL/GenBank/DDBJ whole genome shotgun (WGS) entry which is preliminary data.</text>
</comment>
<protein>
    <submittedName>
        <fullName evidence="2">Uncharacterized protein</fullName>
    </submittedName>
</protein>
<feature type="region of interest" description="Disordered" evidence="1">
    <location>
        <begin position="1"/>
        <end position="26"/>
    </location>
</feature>
<evidence type="ECO:0000256" key="1">
    <source>
        <dbReference type="SAM" id="MobiDB-lite"/>
    </source>
</evidence>
<sequence>MAVSGPPKKTAVAIPSEQQTSKEQEKKIEQIINRGSSTVGKAQLPEPEQIKNFNIKIMSSQLAEVDQLRAKRPRKPTSPKLAVSLQDWILEAIEEKIQKEKKKYNLG</sequence>
<proteinExistence type="predicted"/>
<dbReference type="EMBL" id="JBHSMA010000023">
    <property type="protein sequence ID" value="MFC5413154.1"/>
    <property type="molecule type" value="Genomic_DNA"/>
</dbReference>
<dbReference type="Proteomes" id="UP001596106">
    <property type="component" value="Unassembled WGS sequence"/>
</dbReference>